<dbReference type="EMBL" id="JAUSWH010000001">
    <property type="protein sequence ID" value="MDQ0454064.1"/>
    <property type="molecule type" value="Genomic_DNA"/>
</dbReference>
<keyword evidence="3 7" id="KW-0067">ATP-binding</keyword>
<keyword evidence="1" id="KW-0813">Transport</keyword>
<dbReference type="InterPro" id="IPR003439">
    <property type="entry name" value="ABC_transporter-like_ATP-bd"/>
</dbReference>
<evidence type="ECO:0000256" key="4">
    <source>
        <dbReference type="ARBA" id="ARBA00022967"/>
    </source>
</evidence>
<evidence type="ECO:0000256" key="3">
    <source>
        <dbReference type="ARBA" id="ARBA00022840"/>
    </source>
</evidence>
<dbReference type="RefSeq" id="WP_370877982.1">
    <property type="nucleotide sequence ID" value="NZ_JAUSWH010000001.1"/>
</dbReference>
<evidence type="ECO:0000256" key="5">
    <source>
        <dbReference type="ARBA" id="ARBA00037066"/>
    </source>
</evidence>
<dbReference type="PANTHER" id="PTHR42794">
    <property type="entry name" value="HEMIN IMPORT ATP-BINDING PROTEIN HMUV"/>
    <property type="match status" value="1"/>
</dbReference>
<sequence>MMLSARNLCWGTGGRTIVDHVSLDIRRGEFFGIIGPNGSGKTSLMALLAGLRRPQAGEVLLEGMPLAVLSPRAIACKLALVEQQAETGERLTARQAVELGRTPHLGPLSPWSSADDAVVEAALEAVDMAPLAARAWHTLSGGERQRLHIARALAQQPQVLLMDEPTNHLDIGHQLGLLDLVKQQSLQHRTEKCQAVFGEIRCENEGSEHPDDSPFRHDALTVVAALHDLNHAAMFCDRIAVMHGGRLVALGTPDAVLTPELLRKVFAVEAEIAPCALGGGLAIRYLPPQFSRTAGAHAAAAE</sequence>
<keyword evidence="4" id="KW-1278">Translocase</keyword>
<keyword evidence="8" id="KW-1185">Reference proteome</keyword>
<dbReference type="InterPro" id="IPR003593">
    <property type="entry name" value="AAA+_ATPase"/>
</dbReference>
<evidence type="ECO:0000259" key="6">
    <source>
        <dbReference type="PROSITE" id="PS50893"/>
    </source>
</evidence>
<comment type="caution">
    <text evidence="7">The sequence shown here is derived from an EMBL/GenBank/DDBJ whole genome shotgun (WGS) entry which is preliminary data.</text>
</comment>
<evidence type="ECO:0000313" key="7">
    <source>
        <dbReference type="EMBL" id="MDQ0454064.1"/>
    </source>
</evidence>
<dbReference type="Gene3D" id="3.40.50.300">
    <property type="entry name" value="P-loop containing nucleotide triphosphate hydrolases"/>
    <property type="match status" value="1"/>
</dbReference>
<dbReference type="InterPro" id="IPR027417">
    <property type="entry name" value="P-loop_NTPase"/>
</dbReference>
<evidence type="ECO:0000313" key="8">
    <source>
        <dbReference type="Proteomes" id="UP001235269"/>
    </source>
</evidence>
<dbReference type="PROSITE" id="PS50893">
    <property type="entry name" value="ABC_TRANSPORTER_2"/>
    <property type="match status" value="1"/>
</dbReference>
<dbReference type="Pfam" id="PF00005">
    <property type="entry name" value="ABC_tran"/>
    <property type="match status" value="1"/>
</dbReference>
<dbReference type="GO" id="GO:0005524">
    <property type="term" value="F:ATP binding"/>
    <property type="evidence" value="ECO:0007669"/>
    <property type="project" value="UniProtKB-KW"/>
</dbReference>
<reference evidence="7 8" key="1">
    <citation type="submission" date="2023-07" db="EMBL/GenBank/DDBJ databases">
        <title>Genomic Encyclopedia of Type Strains, Phase IV (KMG-IV): sequencing the most valuable type-strain genomes for metagenomic binning, comparative biology and taxonomic classification.</title>
        <authorList>
            <person name="Goeker M."/>
        </authorList>
    </citation>
    <scope>NUCLEOTIDE SEQUENCE [LARGE SCALE GENOMIC DNA]</scope>
    <source>
        <strain evidence="7 8">DSM 100301</strain>
    </source>
</reference>
<dbReference type="SUPFAM" id="SSF52540">
    <property type="entry name" value="P-loop containing nucleoside triphosphate hydrolases"/>
    <property type="match status" value="2"/>
</dbReference>
<dbReference type="Proteomes" id="UP001235269">
    <property type="component" value="Unassembled WGS sequence"/>
</dbReference>
<organism evidence="7 8">
    <name type="scientific">Rhizobium paknamense</name>
    <dbReference type="NCBI Taxonomy" id="1206817"/>
    <lineage>
        <taxon>Bacteria</taxon>
        <taxon>Pseudomonadati</taxon>
        <taxon>Pseudomonadota</taxon>
        <taxon>Alphaproteobacteria</taxon>
        <taxon>Hyphomicrobiales</taxon>
        <taxon>Rhizobiaceae</taxon>
        <taxon>Rhizobium/Agrobacterium group</taxon>
        <taxon>Rhizobium</taxon>
    </lineage>
</organism>
<protein>
    <submittedName>
        <fullName evidence="7">Iron complex transport system ATP-binding protein</fullName>
    </submittedName>
</protein>
<keyword evidence="2" id="KW-0547">Nucleotide-binding</keyword>
<dbReference type="CDD" id="cd03214">
    <property type="entry name" value="ABC_Iron-Siderophores_B12_Hemin"/>
    <property type="match status" value="1"/>
</dbReference>
<feature type="domain" description="ABC transporter" evidence="6">
    <location>
        <begin position="3"/>
        <end position="269"/>
    </location>
</feature>
<name>A0ABU0I760_9HYPH</name>
<evidence type="ECO:0000256" key="1">
    <source>
        <dbReference type="ARBA" id="ARBA00022448"/>
    </source>
</evidence>
<proteinExistence type="predicted"/>
<dbReference type="PANTHER" id="PTHR42794:SF1">
    <property type="entry name" value="HEMIN IMPORT ATP-BINDING PROTEIN HMUV"/>
    <property type="match status" value="1"/>
</dbReference>
<evidence type="ECO:0000256" key="2">
    <source>
        <dbReference type="ARBA" id="ARBA00022741"/>
    </source>
</evidence>
<accession>A0ABU0I760</accession>
<comment type="function">
    <text evidence="5">Part of the ABC transporter complex HmuTUV involved in hemin import. Responsible for energy coupling to the transport system.</text>
</comment>
<dbReference type="SMART" id="SM00382">
    <property type="entry name" value="AAA"/>
    <property type="match status" value="1"/>
</dbReference>
<gene>
    <name evidence="7" type="ORF">QO005_000379</name>
</gene>